<dbReference type="AlphaFoldDB" id="A0AA36AYG3"/>
<reference evidence="1" key="1">
    <citation type="submission" date="2023-08" db="EMBL/GenBank/DDBJ databases">
        <authorList>
            <person name="Alioto T."/>
            <person name="Alioto T."/>
            <person name="Gomez Garrido J."/>
        </authorList>
    </citation>
    <scope>NUCLEOTIDE SEQUENCE</scope>
</reference>
<name>A0AA36AYG3_OCTVU</name>
<organism evidence="1 2">
    <name type="scientific">Octopus vulgaris</name>
    <name type="common">Common octopus</name>
    <dbReference type="NCBI Taxonomy" id="6645"/>
    <lineage>
        <taxon>Eukaryota</taxon>
        <taxon>Metazoa</taxon>
        <taxon>Spiralia</taxon>
        <taxon>Lophotrochozoa</taxon>
        <taxon>Mollusca</taxon>
        <taxon>Cephalopoda</taxon>
        <taxon>Coleoidea</taxon>
        <taxon>Octopodiformes</taxon>
        <taxon>Octopoda</taxon>
        <taxon>Incirrata</taxon>
        <taxon>Octopodidae</taxon>
        <taxon>Octopus</taxon>
    </lineage>
</organism>
<gene>
    <name evidence="1" type="ORF">OCTVUL_1B021459</name>
</gene>
<dbReference type="EMBL" id="OX597819">
    <property type="protein sequence ID" value="CAI9723896.1"/>
    <property type="molecule type" value="Genomic_DNA"/>
</dbReference>
<evidence type="ECO:0000313" key="2">
    <source>
        <dbReference type="Proteomes" id="UP001162480"/>
    </source>
</evidence>
<accession>A0AA36AYG3</accession>
<protein>
    <submittedName>
        <fullName evidence="1">Uncharacterized protein</fullName>
    </submittedName>
</protein>
<keyword evidence="2" id="KW-1185">Reference proteome</keyword>
<proteinExistence type="predicted"/>
<evidence type="ECO:0000313" key="1">
    <source>
        <dbReference type="EMBL" id="CAI9723896.1"/>
    </source>
</evidence>
<dbReference type="Proteomes" id="UP001162480">
    <property type="component" value="Chromosome 6"/>
</dbReference>
<sequence length="79" mass="9354">MGSKFVFHDTIFPGSPKPRKSWDKFILKHDFQEYMHLIRQSLEQKKKENCVKKCLVMRDIESQLIRFSVIAVVVVVDDD</sequence>